<evidence type="ECO:0000256" key="13">
    <source>
        <dbReference type="RuleBase" id="RU003785"/>
    </source>
</evidence>
<evidence type="ECO:0000313" key="15">
    <source>
        <dbReference type="Proteomes" id="UP000199611"/>
    </source>
</evidence>
<dbReference type="PANTHER" id="PTHR11088:SF60">
    <property type="entry name" value="TRNA DIMETHYLALLYLTRANSFERASE"/>
    <property type="match status" value="1"/>
</dbReference>
<dbReference type="Gene3D" id="1.10.20.140">
    <property type="match status" value="1"/>
</dbReference>
<dbReference type="Gene3D" id="3.40.50.300">
    <property type="entry name" value="P-loop containing nucleotide triphosphate hydrolases"/>
    <property type="match status" value="1"/>
</dbReference>
<evidence type="ECO:0000256" key="12">
    <source>
        <dbReference type="RuleBase" id="RU003784"/>
    </source>
</evidence>
<feature type="site" description="Interaction with substrate tRNA" evidence="10">
    <location>
        <position position="111"/>
    </location>
</feature>
<protein>
    <recommendedName>
        <fullName evidence="10">tRNA dimethylallyltransferase</fullName>
        <ecNumber evidence="10">2.5.1.75</ecNumber>
    </recommendedName>
    <alternativeName>
        <fullName evidence="10">Dimethylallyl diphosphate:tRNA dimethylallyltransferase</fullName>
        <shortName evidence="10">DMAPP:tRNA dimethylallyltransferase</shortName>
        <shortName evidence="10">DMATase</shortName>
    </alternativeName>
    <alternativeName>
        <fullName evidence="10">Isopentenyl-diphosphate:tRNA isopentenyltransferase</fullName>
        <shortName evidence="10">IPP transferase</shortName>
        <shortName evidence="10">IPPT</shortName>
        <shortName evidence="10">IPTase</shortName>
    </alternativeName>
</protein>
<dbReference type="EC" id="2.5.1.75" evidence="10"/>
<accession>A0A1I4VYF8</accession>
<evidence type="ECO:0000256" key="8">
    <source>
        <dbReference type="ARBA" id="ARBA00022842"/>
    </source>
</evidence>
<comment type="catalytic activity">
    <reaction evidence="9 10 11">
        <text>adenosine(37) in tRNA + dimethylallyl diphosphate = N(6)-dimethylallyladenosine(37) in tRNA + diphosphate</text>
        <dbReference type="Rhea" id="RHEA:26482"/>
        <dbReference type="Rhea" id="RHEA-COMP:10162"/>
        <dbReference type="Rhea" id="RHEA-COMP:10375"/>
        <dbReference type="ChEBI" id="CHEBI:33019"/>
        <dbReference type="ChEBI" id="CHEBI:57623"/>
        <dbReference type="ChEBI" id="CHEBI:74411"/>
        <dbReference type="ChEBI" id="CHEBI:74415"/>
        <dbReference type="EC" id="2.5.1.75"/>
    </reaction>
</comment>
<dbReference type="NCBIfam" id="TIGR00174">
    <property type="entry name" value="miaA"/>
    <property type="match status" value="1"/>
</dbReference>
<dbReference type="HAMAP" id="MF_00185">
    <property type="entry name" value="IPP_trans"/>
    <property type="match status" value="1"/>
</dbReference>
<keyword evidence="6 10" id="KW-0547">Nucleotide-binding</keyword>
<evidence type="ECO:0000256" key="5">
    <source>
        <dbReference type="ARBA" id="ARBA00022694"/>
    </source>
</evidence>
<dbReference type="InterPro" id="IPR039657">
    <property type="entry name" value="Dimethylallyltransferase"/>
</dbReference>
<dbReference type="Pfam" id="PF01715">
    <property type="entry name" value="IPPT"/>
    <property type="match status" value="1"/>
</dbReference>
<feature type="binding site" evidence="10">
    <location>
        <begin position="20"/>
        <end position="27"/>
    </location>
    <ligand>
        <name>ATP</name>
        <dbReference type="ChEBI" id="CHEBI:30616"/>
    </ligand>
</feature>
<comment type="cofactor">
    <cofactor evidence="1 10">
        <name>Mg(2+)</name>
        <dbReference type="ChEBI" id="CHEBI:18420"/>
    </cofactor>
</comment>
<comment type="similarity">
    <text evidence="3 10 13">Belongs to the IPP transferase family.</text>
</comment>
<evidence type="ECO:0000256" key="6">
    <source>
        <dbReference type="ARBA" id="ARBA00022741"/>
    </source>
</evidence>
<dbReference type="EMBL" id="FOUU01000012">
    <property type="protein sequence ID" value="SFN06195.1"/>
    <property type="molecule type" value="Genomic_DNA"/>
</dbReference>
<dbReference type="STRING" id="39841.SAMN05660836_02520"/>
<evidence type="ECO:0000256" key="3">
    <source>
        <dbReference type="ARBA" id="ARBA00005842"/>
    </source>
</evidence>
<dbReference type="PANTHER" id="PTHR11088">
    <property type="entry name" value="TRNA DIMETHYLALLYLTRANSFERASE"/>
    <property type="match status" value="1"/>
</dbReference>
<dbReference type="GO" id="GO:0052381">
    <property type="term" value="F:tRNA dimethylallyltransferase activity"/>
    <property type="evidence" value="ECO:0007669"/>
    <property type="project" value="UniProtKB-UniRule"/>
</dbReference>
<comment type="function">
    <text evidence="2 10 12">Catalyzes the transfer of a dimethylallyl group onto the adenine at position 37 in tRNAs that read codons beginning with uridine, leading to the formation of N6-(dimethylallyl)adenosine (i(6)A).</text>
</comment>
<keyword evidence="4 10" id="KW-0808">Transferase</keyword>
<feature type="binding site" evidence="10">
    <location>
        <begin position="22"/>
        <end position="27"/>
    </location>
    <ligand>
        <name>substrate</name>
    </ligand>
</feature>
<dbReference type="OrthoDB" id="9776390at2"/>
<name>A0A1I4VYF8_9BACT</name>
<gene>
    <name evidence="10" type="primary">miaA</name>
    <name evidence="14" type="ORF">SAMN05660836_02520</name>
</gene>
<dbReference type="AlphaFoldDB" id="A0A1I4VYF8"/>
<keyword evidence="7 10" id="KW-0067">ATP-binding</keyword>
<sequence>MKIKTLKEERNKPLIIIFAGPTAVGKTALTLRLAREYGLEIVNADSMQVYRFMDIGTAKPSKMERLIVPHHLLDVVDPDEHFDAGIFRELADGVIREIWSRGGVPLVVGGTGLYLRVLTRGICKGIPGNPEVQKRLKMECEKVGIGVMYRRLQDVDPDTACRVHPNDRQRILRALEVFETTGLPISVFQKKHRFSESPYRALKIFLFRDRHELYGRIDRRVLDMIKNGLVDEVERLLEMGYGPDLKPMQAIGYRQMVEYLRGEKGLEEAVREIQKETRHYAKRQFTWFRKEPGYEWVHADDVDTLRHKIDSVFEEEFFSE</sequence>
<comment type="subunit">
    <text evidence="10">Monomer.</text>
</comment>
<proteinExistence type="inferred from homology"/>
<organism evidence="14 15">
    <name type="scientific">Thermodesulforhabdus norvegica</name>
    <dbReference type="NCBI Taxonomy" id="39841"/>
    <lineage>
        <taxon>Bacteria</taxon>
        <taxon>Pseudomonadati</taxon>
        <taxon>Thermodesulfobacteriota</taxon>
        <taxon>Syntrophobacteria</taxon>
        <taxon>Syntrophobacterales</taxon>
        <taxon>Thermodesulforhabdaceae</taxon>
        <taxon>Thermodesulforhabdus</taxon>
    </lineage>
</organism>
<dbReference type="GO" id="GO:0005524">
    <property type="term" value="F:ATP binding"/>
    <property type="evidence" value="ECO:0007669"/>
    <property type="project" value="UniProtKB-UniRule"/>
</dbReference>
<evidence type="ECO:0000256" key="7">
    <source>
        <dbReference type="ARBA" id="ARBA00022840"/>
    </source>
</evidence>
<evidence type="ECO:0000256" key="1">
    <source>
        <dbReference type="ARBA" id="ARBA00001946"/>
    </source>
</evidence>
<evidence type="ECO:0000256" key="4">
    <source>
        <dbReference type="ARBA" id="ARBA00022679"/>
    </source>
</evidence>
<dbReference type="Proteomes" id="UP000199611">
    <property type="component" value="Unassembled WGS sequence"/>
</dbReference>
<dbReference type="InterPro" id="IPR027417">
    <property type="entry name" value="P-loop_NTPase"/>
</dbReference>
<feature type="region of interest" description="Interaction with substrate tRNA" evidence="10">
    <location>
        <begin position="45"/>
        <end position="48"/>
    </location>
</feature>
<dbReference type="RefSeq" id="WP_093396273.1">
    <property type="nucleotide sequence ID" value="NZ_FOUU01000012.1"/>
</dbReference>
<evidence type="ECO:0000256" key="9">
    <source>
        <dbReference type="ARBA" id="ARBA00049563"/>
    </source>
</evidence>
<keyword evidence="15" id="KW-1185">Reference proteome</keyword>
<evidence type="ECO:0000256" key="2">
    <source>
        <dbReference type="ARBA" id="ARBA00003213"/>
    </source>
</evidence>
<keyword evidence="8 10" id="KW-0460">Magnesium</keyword>
<feature type="region of interest" description="Interaction with substrate tRNA" evidence="10">
    <location>
        <begin position="169"/>
        <end position="173"/>
    </location>
</feature>
<dbReference type="SUPFAM" id="SSF52540">
    <property type="entry name" value="P-loop containing nucleoside triphosphate hydrolases"/>
    <property type="match status" value="2"/>
</dbReference>
<evidence type="ECO:0000256" key="11">
    <source>
        <dbReference type="RuleBase" id="RU003783"/>
    </source>
</evidence>
<dbReference type="FunFam" id="1.10.20.140:FF:000001">
    <property type="entry name" value="tRNA dimethylallyltransferase"/>
    <property type="match status" value="1"/>
</dbReference>
<comment type="caution">
    <text evidence="10">Lacks conserved residue(s) required for the propagation of feature annotation.</text>
</comment>
<evidence type="ECO:0000256" key="10">
    <source>
        <dbReference type="HAMAP-Rule" id="MF_00185"/>
    </source>
</evidence>
<keyword evidence="5 10" id="KW-0819">tRNA processing</keyword>
<evidence type="ECO:0000313" key="14">
    <source>
        <dbReference type="EMBL" id="SFN06195.1"/>
    </source>
</evidence>
<dbReference type="InterPro" id="IPR018022">
    <property type="entry name" value="IPT"/>
</dbReference>
<dbReference type="GO" id="GO:0006400">
    <property type="term" value="P:tRNA modification"/>
    <property type="evidence" value="ECO:0007669"/>
    <property type="project" value="TreeGrafter"/>
</dbReference>
<reference evidence="14 15" key="1">
    <citation type="submission" date="2016-10" db="EMBL/GenBank/DDBJ databases">
        <authorList>
            <person name="de Groot N.N."/>
        </authorList>
    </citation>
    <scope>NUCLEOTIDE SEQUENCE [LARGE SCALE GENOMIC DNA]</scope>
    <source>
        <strain evidence="14 15">DSM 9990</strain>
    </source>
</reference>